<evidence type="ECO:0008006" key="3">
    <source>
        <dbReference type="Google" id="ProtNLM"/>
    </source>
</evidence>
<protein>
    <recommendedName>
        <fullName evidence="3">Prothoracicotropic hormone</fullName>
    </recommendedName>
</protein>
<organism evidence="1 2">
    <name type="scientific">Loxostege sticticalis</name>
    <name type="common">Beet webworm moth</name>
    <dbReference type="NCBI Taxonomy" id="481309"/>
    <lineage>
        <taxon>Eukaryota</taxon>
        <taxon>Metazoa</taxon>
        <taxon>Ecdysozoa</taxon>
        <taxon>Arthropoda</taxon>
        <taxon>Hexapoda</taxon>
        <taxon>Insecta</taxon>
        <taxon>Pterygota</taxon>
        <taxon>Neoptera</taxon>
        <taxon>Endopterygota</taxon>
        <taxon>Lepidoptera</taxon>
        <taxon>Glossata</taxon>
        <taxon>Ditrysia</taxon>
        <taxon>Pyraloidea</taxon>
        <taxon>Crambidae</taxon>
        <taxon>Pyraustinae</taxon>
        <taxon>Loxostege</taxon>
    </lineage>
</organism>
<dbReference type="InterPro" id="IPR052876">
    <property type="entry name" value="Insect_Hormone_Regulators"/>
</dbReference>
<dbReference type="PANTHER" id="PTHR39940">
    <property type="entry name" value="PROTHORACICOTROPIC HORMONE, ISOFORM F"/>
    <property type="match status" value="1"/>
</dbReference>
<dbReference type="Proteomes" id="UP001549921">
    <property type="component" value="Unassembled WGS sequence"/>
</dbReference>
<comment type="caution">
    <text evidence="1">The sequence shown here is derived from an EMBL/GenBank/DDBJ whole genome shotgun (WGS) entry which is preliminary data.</text>
</comment>
<dbReference type="PANTHER" id="PTHR39940:SF1">
    <property type="entry name" value="PROTHORACICOTROPIC HORMONE, ISOFORM F"/>
    <property type="match status" value="1"/>
</dbReference>
<dbReference type="EMBL" id="JBEDNZ010000007">
    <property type="protein sequence ID" value="KAL0840445.1"/>
    <property type="molecule type" value="Genomic_DNA"/>
</dbReference>
<reference evidence="1 2" key="1">
    <citation type="submission" date="2024-06" db="EMBL/GenBank/DDBJ databases">
        <title>A chromosome-level genome assembly of beet webworm, Loxostege sticticalis.</title>
        <authorList>
            <person name="Zhang Y."/>
        </authorList>
    </citation>
    <scope>NUCLEOTIDE SEQUENCE [LARGE SCALE GENOMIC DNA]</scope>
    <source>
        <strain evidence="1">AQ028</strain>
        <tissue evidence="1">Male pupae</tissue>
    </source>
</reference>
<dbReference type="InterPro" id="IPR029034">
    <property type="entry name" value="Cystine-knot_cytokine"/>
</dbReference>
<evidence type="ECO:0000313" key="1">
    <source>
        <dbReference type="EMBL" id="KAL0840445.1"/>
    </source>
</evidence>
<name>A0ABD0TBF6_LOXSC</name>
<proteinExistence type="predicted"/>
<gene>
    <name evidence="1" type="ORF">ABMA28_015697</name>
</gene>
<sequence>MIKSSLVRLIVCFGLYFLVQTLTPKVLAIKRSSDIEEYMIGEQRTRRRQNYVEQMGLENVLFENIEDVGPPYDTKISEPEISKEELPELIVDYANMIRNDIILLDNSVETRTRKRGNIKVEKHNQAIPEPPCNCLYNKERVNLGEDYFPQYVINRTCSDQMCSDFYKCQSNTYEQTVLKRRTSLQELQVELPSDLRHRWVAENKPITIGCVCTKDYVTDNRH</sequence>
<dbReference type="SUPFAM" id="SSF57501">
    <property type="entry name" value="Cystine-knot cytokines"/>
    <property type="match status" value="1"/>
</dbReference>
<dbReference type="AlphaFoldDB" id="A0ABD0TBF6"/>
<dbReference type="Gene3D" id="2.10.90.10">
    <property type="entry name" value="Cystine-knot cytokines"/>
    <property type="match status" value="1"/>
</dbReference>
<evidence type="ECO:0000313" key="2">
    <source>
        <dbReference type="Proteomes" id="UP001549921"/>
    </source>
</evidence>
<accession>A0ABD0TBF6</accession>